<dbReference type="RefSeq" id="WP_317561159.1">
    <property type="nucleotide sequence ID" value="NZ_JAWLIP010000004.1"/>
</dbReference>
<dbReference type="Proteomes" id="UP001185659">
    <property type="component" value="Unassembled WGS sequence"/>
</dbReference>
<organism evidence="3 4">
    <name type="scientific">Nitratireductor aquimarinus</name>
    <dbReference type="NCBI Taxonomy" id="889300"/>
    <lineage>
        <taxon>Bacteria</taxon>
        <taxon>Pseudomonadati</taxon>
        <taxon>Pseudomonadota</taxon>
        <taxon>Alphaproteobacteria</taxon>
        <taxon>Hyphomicrobiales</taxon>
        <taxon>Phyllobacteriaceae</taxon>
        <taxon>Nitratireductor</taxon>
    </lineage>
</organism>
<comment type="caution">
    <text evidence="3">The sequence shown here is derived from an EMBL/GenBank/DDBJ whole genome shotgun (WGS) entry which is preliminary data.</text>
</comment>
<feature type="transmembrane region" description="Helical" evidence="1">
    <location>
        <begin position="108"/>
        <end position="128"/>
    </location>
</feature>
<name>A0ABU4AK24_9HYPH</name>
<dbReference type="EMBL" id="JAWLIP010000004">
    <property type="protein sequence ID" value="MDV6226565.1"/>
    <property type="molecule type" value="Genomic_DNA"/>
</dbReference>
<evidence type="ECO:0000313" key="3">
    <source>
        <dbReference type="EMBL" id="MDV6226565.1"/>
    </source>
</evidence>
<dbReference type="InterPro" id="IPR012429">
    <property type="entry name" value="HGSNAT_cat"/>
</dbReference>
<sequence length="332" mass="36760">MRHRAAGKTRIEAIDIARGIALFAMAVYHFGWDLEFFGYMEPGTTVTGGWKLFARSIATSFIFLVGVGLFLAHEKGIRWRSFAKRLLMIVSAAAAISLATWFAFPSGFIFFGILHHIALASLLGLAFLRFPAWSLLVLAALVAAAPHFLRSAFFDTPALWWVGLSTFRPPSNDYVPLFPWFAATLAGIAAARIARDSGFLNWLSLMKPARWHAPFTFAGRHSLAFYLLHQPVLIGCVWVLTQIWPPAVEPAEIRFTKACVSQCLESRDEAFCTAYCACFTDTLKAEGRLDALMTSTPGLETQSRLSEIAAECTMTAETGSDFTERDTSNERP</sequence>
<dbReference type="Pfam" id="PF07786">
    <property type="entry name" value="HGSNAT_cat"/>
    <property type="match status" value="1"/>
</dbReference>
<feature type="domain" description="Heparan-alpha-glucosaminide N-acetyltransferase catalytic" evidence="2">
    <location>
        <begin position="10"/>
        <end position="231"/>
    </location>
</feature>
<reference evidence="3 4" key="1">
    <citation type="submission" date="2023-10" db="EMBL/GenBank/DDBJ databases">
        <authorList>
            <person name="Venkata Ramana C."/>
            <person name="Sasikala C."/>
            <person name="Dhurka M."/>
        </authorList>
    </citation>
    <scope>NUCLEOTIDE SEQUENCE [LARGE SCALE GENOMIC DNA]</scope>
    <source>
        <strain evidence="3 4">KCTC 32151</strain>
    </source>
</reference>
<evidence type="ECO:0000256" key="1">
    <source>
        <dbReference type="SAM" id="Phobius"/>
    </source>
</evidence>
<feature type="transmembrane region" description="Helical" evidence="1">
    <location>
        <begin position="85"/>
        <end position="102"/>
    </location>
</feature>
<evidence type="ECO:0000313" key="4">
    <source>
        <dbReference type="Proteomes" id="UP001185659"/>
    </source>
</evidence>
<keyword evidence="1" id="KW-0472">Membrane</keyword>
<gene>
    <name evidence="3" type="ORF">R2G56_09755</name>
</gene>
<evidence type="ECO:0000259" key="2">
    <source>
        <dbReference type="Pfam" id="PF07786"/>
    </source>
</evidence>
<feature type="transmembrane region" description="Helical" evidence="1">
    <location>
        <begin position="52"/>
        <end position="73"/>
    </location>
</feature>
<keyword evidence="1" id="KW-1133">Transmembrane helix</keyword>
<keyword evidence="4" id="KW-1185">Reference proteome</keyword>
<proteinExistence type="predicted"/>
<feature type="transmembrane region" description="Helical" evidence="1">
    <location>
        <begin position="174"/>
        <end position="194"/>
    </location>
</feature>
<feature type="transmembrane region" description="Helical" evidence="1">
    <location>
        <begin position="12"/>
        <end position="32"/>
    </location>
</feature>
<keyword evidence="1" id="KW-0812">Transmembrane</keyword>
<accession>A0ABU4AK24</accession>
<feature type="transmembrane region" description="Helical" evidence="1">
    <location>
        <begin position="135"/>
        <end position="154"/>
    </location>
</feature>
<protein>
    <submittedName>
        <fullName evidence="3">DUF1624 domain-containing protein</fullName>
    </submittedName>
</protein>